<keyword evidence="10" id="KW-0594">Phospholipid biosynthesis</keyword>
<keyword evidence="9 14" id="KW-0472">Membrane</keyword>
<comment type="pathway">
    <text evidence="13">Phospholipid metabolism.</text>
</comment>
<comment type="pathway">
    <text evidence="2">Lipid metabolism.</text>
</comment>
<dbReference type="GO" id="GO:0008374">
    <property type="term" value="F:O-acyltransferase activity"/>
    <property type="evidence" value="ECO:0007669"/>
    <property type="project" value="InterPro"/>
</dbReference>
<dbReference type="GO" id="GO:0008654">
    <property type="term" value="P:phospholipid biosynthetic process"/>
    <property type="evidence" value="ECO:0007669"/>
    <property type="project" value="UniProtKB-KW"/>
</dbReference>
<keyword evidence="8" id="KW-0443">Lipid metabolism</keyword>
<name>A0A087TXC6_STEMI</name>
<dbReference type="SUPFAM" id="SSF69593">
    <property type="entry name" value="Glycerol-3-phosphate (1)-acyltransferase"/>
    <property type="match status" value="1"/>
</dbReference>
<feature type="transmembrane region" description="Helical" evidence="14">
    <location>
        <begin position="51"/>
        <end position="73"/>
    </location>
</feature>
<evidence type="ECO:0000256" key="7">
    <source>
        <dbReference type="ARBA" id="ARBA00022989"/>
    </source>
</evidence>
<evidence type="ECO:0000256" key="13">
    <source>
        <dbReference type="ARBA" id="ARBA00025707"/>
    </source>
</evidence>
<evidence type="ECO:0000313" key="16">
    <source>
        <dbReference type="EMBL" id="KFM69765.1"/>
    </source>
</evidence>
<evidence type="ECO:0000256" key="12">
    <source>
        <dbReference type="ARBA" id="ARBA00023315"/>
    </source>
</evidence>
<dbReference type="EMBL" id="KK117179">
    <property type="protein sequence ID" value="KFM69765.1"/>
    <property type="molecule type" value="Genomic_DNA"/>
</dbReference>
<dbReference type="InterPro" id="IPR045252">
    <property type="entry name" value="LPCAT1-like"/>
</dbReference>
<dbReference type="PANTHER" id="PTHR23063:SF52">
    <property type="entry name" value="LYSOPHOSPHATIDYLCHOLINE ACYLTRANSFERASE"/>
    <property type="match status" value="1"/>
</dbReference>
<dbReference type="CDD" id="cd07991">
    <property type="entry name" value="LPLAT_LPCAT1-like"/>
    <property type="match status" value="1"/>
</dbReference>
<keyword evidence="6 14" id="KW-0812">Transmembrane</keyword>
<keyword evidence="5 16" id="KW-0808">Transferase</keyword>
<keyword evidence="4" id="KW-0444">Lipid biosynthesis</keyword>
<feature type="transmembrane region" description="Helical" evidence="14">
    <location>
        <begin position="94"/>
        <end position="111"/>
    </location>
</feature>
<dbReference type="SMART" id="SM00563">
    <property type="entry name" value="PlsC"/>
    <property type="match status" value="1"/>
</dbReference>
<evidence type="ECO:0000256" key="5">
    <source>
        <dbReference type="ARBA" id="ARBA00022679"/>
    </source>
</evidence>
<dbReference type="Proteomes" id="UP000054359">
    <property type="component" value="Unassembled WGS sequence"/>
</dbReference>
<evidence type="ECO:0000256" key="9">
    <source>
        <dbReference type="ARBA" id="ARBA00023136"/>
    </source>
</evidence>
<keyword evidence="17" id="KW-1185">Reference proteome</keyword>
<dbReference type="PANTHER" id="PTHR23063">
    <property type="entry name" value="PHOSPHOLIPID ACYLTRANSFERASE"/>
    <property type="match status" value="1"/>
</dbReference>
<organism evidence="16 17">
    <name type="scientific">Stegodyphus mimosarum</name>
    <name type="common">African social velvet spider</name>
    <dbReference type="NCBI Taxonomy" id="407821"/>
    <lineage>
        <taxon>Eukaryota</taxon>
        <taxon>Metazoa</taxon>
        <taxon>Ecdysozoa</taxon>
        <taxon>Arthropoda</taxon>
        <taxon>Chelicerata</taxon>
        <taxon>Arachnida</taxon>
        <taxon>Araneae</taxon>
        <taxon>Araneomorphae</taxon>
        <taxon>Entelegynae</taxon>
        <taxon>Eresoidea</taxon>
        <taxon>Eresidae</taxon>
        <taxon>Stegodyphus</taxon>
    </lineage>
</organism>
<evidence type="ECO:0000256" key="10">
    <source>
        <dbReference type="ARBA" id="ARBA00023209"/>
    </source>
</evidence>
<sequence>MEKSDKAADLVREMTPYSAEVLNPFHLDQKLTILQLLKVVFLSVALLPLRLLLMLFLLVCSWLLSLVTLLGMSEEQARGLEPLSGWRRKWAKPLIVRFARLMFVVGGWMWIPHKGRRASAAEAPILLVMPHSSFLDTAVVIALGCPGMVVKDSTTKAPFFGDMIKCAQPFYVRSEDPDSRRRIGEEIRQRVHSKKDFEQVLIFPEGGCGNRKALLQFKLGGFAPGVSVQPVFIRYKNKLDTITWTWDGPGTLKQLWLSLTQFRIYCELEFLPVYCPTQQEKENPRLFAFNVQNYVSRWTHIPSSRFSVEDARFLKVARNLHLPLTAAMVKLLRLRHAIGRQNIDPGKELLSIEEKRNDTEKMQGDVQHMAHCLGLQRCPEALKDFYNLLDQHGKESLDVRIYDAGLCLLRQDLSPRGKIKAAFQVFGSEIDENHLAAILLLWNGIPYKYSSFSPLLSFDKFETEDAELCNKKSQSTGTGL</sequence>
<evidence type="ECO:0000256" key="1">
    <source>
        <dbReference type="ARBA" id="ARBA00004370"/>
    </source>
</evidence>
<dbReference type="OMA" id="FTHELRF"/>
<evidence type="ECO:0000256" key="6">
    <source>
        <dbReference type="ARBA" id="ARBA00022692"/>
    </source>
</evidence>
<comment type="similarity">
    <text evidence="3">Belongs to the 1-acyl-sn-glycerol-3-phosphate acyltransferase family.</text>
</comment>
<feature type="domain" description="Phospholipid/glycerol acyltransferase" evidence="15">
    <location>
        <begin position="125"/>
        <end position="236"/>
    </location>
</feature>
<evidence type="ECO:0000256" key="3">
    <source>
        <dbReference type="ARBA" id="ARBA00008655"/>
    </source>
</evidence>
<evidence type="ECO:0000313" key="17">
    <source>
        <dbReference type="Proteomes" id="UP000054359"/>
    </source>
</evidence>
<evidence type="ECO:0000256" key="2">
    <source>
        <dbReference type="ARBA" id="ARBA00005189"/>
    </source>
</evidence>
<reference evidence="16 17" key="1">
    <citation type="submission" date="2013-11" db="EMBL/GenBank/DDBJ databases">
        <title>Genome sequencing of Stegodyphus mimosarum.</title>
        <authorList>
            <person name="Bechsgaard J."/>
        </authorList>
    </citation>
    <scope>NUCLEOTIDE SEQUENCE [LARGE SCALE GENOMIC DNA]</scope>
</reference>
<accession>A0A087TXC6</accession>
<gene>
    <name evidence="16" type="ORF">X975_08730</name>
</gene>
<dbReference type="AlphaFoldDB" id="A0A087TXC6"/>
<keyword evidence="11" id="KW-1208">Phospholipid metabolism</keyword>
<feature type="non-terminal residue" evidence="16">
    <location>
        <position position="480"/>
    </location>
</feature>
<evidence type="ECO:0000259" key="15">
    <source>
        <dbReference type="SMART" id="SM00563"/>
    </source>
</evidence>
<proteinExistence type="inferred from homology"/>
<dbReference type="OrthoDB" id="272512at2759"/>
<dbReference type="GO" id="GO:0005783">
    <property type="term" value="C:endoplasmic reticulum"/>
    <property type="evidence" value="ECO:0007669"/>
    <property type="project" value="TreeGrafter"/>
</dbReference>
<keyword evidence="7 14" id="KW-1133">Transmembrane helix</keyword>
<comment type="subcellular location">
    <subcellularLocation>
        <location evidence="1">Membrane</location>
    </subcellularLocation>
</comment>
<dbReference type="Pfam" id="PF01553">
    <property type="entry name" value="Acyltransferase"/>
    <property type="match status" value="1"/>
</dbReference>
<dbReference type="GO" id="GO:0042171">
    <property type="term" value="F:lysophosphatidic acid acyltransferase activity"/>
    <property type="evidence" value="ECO:0007669"/>
    <property type="project" value="TreeGrafter"/>
</dbReference>
<evidence type="ECO:0000256" key="8">
    <source>
        <dbReference type="ARBA" id="ARBA00023098"/>
    </source>
</evidence>
<dbReference type="InterPro" id="IPR002123">
    <property type="entry name" value="Plipid/glycerol_acylTrfase"/>
</dbReference>
<dbReference type="GO" id="GO:0016020">
    <property type="term" value="C:membrane"/>
    <property type="evidence" value="ECO:0007669"/>
    <property type="project" value="UniProtKB-SubCell"/>
</dbReference>
<keyword evidence="12 16" id="KW-0012">Acyltransferase</keyword>
<evidence type="ECO:0000256" key="11">
    <source>
        <dbReference type="ARBA" id="ARBA00023264"/>
    </source>
</evidence>
<protein>
    <submittedName>
        <fullName evidence="16">Lysophosphatidylcholine acyltransferase 1</fullName>
    </submittedName>
</protein>
<evidence type="ECO:0000256" key="4">
    <source>
        <dbReference type="ARBA" id="ARBA00022516"/>
    </source>
</evidence>
<evidence type="ECO:0000256" key="14">
    <source>
        <dbReference type="SAM" id="Phobius"/>
    </source>
</evidence>
<dbReference type="STRING" id="407821.A0A087TXC6"/>